<accession>A0AAV4BNI4</accession>
<proteinExistence type="predicted"/>
<keyword evidence="2" id="KW-0648">Protein biosynthesis</keyword>
<dbReference type="GO" id="GO:0003743">
    <property type="term" value="F:translation initiation factor activity"/>
    <property type="evidence" value="ECO:0007669"/>
    <property type="project" value="UniProtKB-KW"/>
</dbReference>
<reference evidence="2 3" key="1">
    <citation type="journal article" date="2021" name="Elife">
        <title>Chloroplast acquisition without the gene transfer in kleptoplastic sea slugs, Plakobranchus ocellatus.</title>
        <authorList>
            <person name="Maeda T."/>
            <person name="Takahashi S."/>
            <person name="Yoshida T."/>
            <person name="Shimamura S."/>
            <person name="Takaki Y."/>
            <person name="Nagai Y."/>
            <person name="Toyoda A."/>
            <person name="Suzuki Y."/>
            <person name="Arimoto A."/>
            <person name="Ishii H."/>
            <person name="Satoh N."/>
            <person name="Nishiyama T."/>
            <person name="Hasebe M."/>
            <person name="Maruyama T."/>
            <person name="Minagawa J."/>
            <person name="Obokata J."/>
            <person name="Shigenobu S."/>
        </authorList>
    </citation>
    <scope>NUCLEOTIDE SEQUENCE [LARGE SCALE GENOMIC DNA]</scope>
</reference>
<keyword evidence="2" id="KW-0396">Initiation factor</keyword>
<keyword evidence="3" id="KW-1185">Reference proteome</keyword>
<gene>
    <name evidence="2" type="ORF">PoB_004685800</name>
</gene>
<evidence type="ECO:0000256" key="1">
    <source>
        <dbReference type="SAM" id="MobiDB-lite"/>
    </source>
</evidence>
<name>A0AAV4BNI4_9GAST</name>
<dbReference type="Proteomes" id="UP000735302">
    <property type="component" value="Unassembled WGS sequence"/>
</dbReference>
<protein>
    <submittedName>
        <fullName evidence="2">Eukaryotic translation initiation factor 3 subunit f</fullName>
    </submittedName>
</protein>
<dbReference type="EMBL" id="BLXT01005154">
    <property type="protein sequence ID" value="GFO20353.1"/>
    <property type="molecule type" value="Genomic_DNA"/>
</dbReference>
<evidence type="ECO:0000313" key="3">
    <source>
        <dbReference type="Proteomes" id="UP000735302"/>
    </source>
</evidence>
<sequence>MEMRCYRRLLGILYKNHITNEEVRRRIENAIGPHVDLLTIVRQRKLKWYGHTTRSSGLAKTIMQGTVNGGRRKGRQKKRWNDNIREWTGLELRNTLRKVEDREEWKAVVKRSSAAPRRIPNLRDRLSGPPSGQGVNSGARTRDRKSLADLKADPLATVPPKPPENSQVISHRLVELCKIYPRVWLDFWGRVSSQRDDLRFSAPLSDHDADGGLEPVTEKTVKISSGWTRYPLYNQRPSPSSRYRSRGLKCRGLPSCFVGDILVTWIRERWER</sequence>
<dbReference type="AlphaFoldDB" id="A0AAV4BNI4"/>
<feature type="region of interest" description="Disordered" evidence="1">
    <location>
        <begin position="116"/>
        <end position="145"/>
    </location>
</feature>
<evidence type="ECO:0000313" key="2">
    <source>
        <dbReference type="EMBL" id="GFO20353.1"/>
    </source>
</evidence>
<organism evidence="2 3">
    <name type="scientific">Plakobranchus ocellatus</name>
    <dbReference type="NCBI Taxonomy" id="259542"/>
    <lineage>
        <taxon>Eukaryota</taxon>
        <taxon>Metazoa</taxon>
        <taxon>Spiralia</taxon>
        <taxon>Lophotrochozoa</taxon>
        <taxon>Mollusca</taxon>
        <taxon>Gastropoda</taxon>
        <taxon>Heterobranchia</taxon>
        <taxon>Euthyneura</taxon>
        <taxon>Panpulmonata</taxon>
        <taxon>Sacoglossa</taxon>
        <taxon>Placobranchoidea</taxon>
        <taxon>Plakobranchidae</taxon>
        <taxon>Plakobranchus</taxon>
    </lineage>
</organism>
<comment type="caution">
    <text evidence="2">The sequence shown here is derived from an EMBL/GenBank/DDBJ whole genome shotgun (WGS) entry which is preliminary data.</text>
</comment>